<feature type="transmembrane region" description="Helical" evidence="8">
    <location>
        <begin position="173"/>
        <end position="194"/>
    </location>
</feature>
<keyword evidence="2" id="KW-1003">Cell membrane</keyword>
<feature type="transmembrane region" description="Helical" evidence="8">
    <location>
        <begin position="57"/>
        <end position="76"/>
    </location>
</feature>
<keyword evidence="7" id="KW-0813">Transport</keyword>
<dbReference type="AlphaFoldDB" id="A0A9Q3ZC70"/>
<name>A0A9Q3ZC70_9GAMM</name>
<feature type="transmembrane region" description="Helical" evidence="8">
    <location>
        <begin position="281"/>
        <end position="304"/>
    </location>
</feature>
<dbReference type="Proteomes" id="UP001107961">
    <property type="component" value="Unassembled WGS sequence"/>
</dbReference>
<reference evidence="10" key="1">
    <citation type="submission" date="2022-01" db="EMBL/GenBank/DDBJ databases">
        <authorList>
            <person name="Karlyshev A.V."/>
            <person name="Jaspars M."/>
        </authorList>
    </citation>
    <scope>NUCLEOTIDE SEQUENCE</scope>
    <source>
        <strain evidence="10">AGSA3-2</strain>
    </source>
</reference>
<evidence type="ECO:0000256" key="7">
    <source>
        <dbReference type="RuleBase" id="RU369079"/>
    </source>
</evidence>
<dbReference type="PANTHER" id="PTHR33362:SF5">
    <property type="entry name" value="C4-DICARBOXYLATE TRAP TRANSPORTER LARGE PERMEASE PROTEIN DCTM"/>
    <property type="match status" value="1"/>
</dbReference>
<feature type="transmembrane region" description="Helical" evidence="8">
    <location>
        <begin position="31"/>
        <end position="50"/>
    </location>
</feature>
<dbReference type="GO" id="GO:0005886">
    <property type="term" value="C:plasma membrane"/>
    <property type="evidence" value="ECO:0007669"/>
    <property type="project" value="UniProtKB-SubCell"/>
</dbReference>
<dbReference type="InterPro" id="IPR010656">
    <property type="entry name" value="DctM"/>
</dbReference>
<evidence type="ECO:0000256" key="2">
    <source>
        <dbReference type="ARBA" id="ARBA00022475"/>
    </source>
</evidence>
<keyword evidence="5 8" id="KW-1133">Transmembrane helix</keyword>
<feature type="transmembrane region" description="Helical" evidence="8">
    <location>
        <begin position="141"/>
        <end position="167"/>
    </location>
</feature>
<proteinExistence type="predicted"/>
<feature type="transmembrane region" description="Helical" evidence="8">
    <location>
        <begin position="324"/>
        <end position="357"/>
    </location>
</feature>
<dbReference type="PANTHER" id="PTHR33362">
    <property type="entry name" value="SIALIC ACID TRAP TRANSPORTER PERMEASE PROTEIN SIAT-RELATED"/>
    <property type="match status" value="1"/>
</dbReference>
<evidence type="ECO:0000256" key="8">
    <source>
        <dbReference type="SAM" id="Phobius"/>
    </source>
</evidence>
<feature type="transmembrane region" description="Helical" evidence="8">
    <location>
        <begin position="251"/>
        <end position="269"/>
    </location>
</feature>
<comment type="subcellular location">
    <subcellularLocation>
        <location evidence="1 7">Cell inner membrane</location>
        <topology evidence="1 7">Multi-pass membrane protein</topology>
    </subcellularLocation>
</comment>
<dbReference type="GO" id="GO:0022857">
    <property type="term" value="F:transmembrane transporter activity"/>
    <property type="evidence" value="ECO:0007669"/>
    <property type="project" value="UniProtKB-UniRule"/>
</dbReference>
<evidence type="ECO:0000259" key="9">
    <source>
        <dbReference type="Pfam" id="PF06808"/>
    </source>
</evidence>
<organism evidence="10 11">
    <name type="scientific">Alloalcanivorax xenomutans</name>
    <dbReference type="NCBI Taxonomy" id="1094342"/>
    <lineage>
        <taxon>Bacteria</taxon>
        <taxon>Pseudomonadati</taxon>
        <taxon>Pseudomonadota</taxon>
        <taxon>Gammaproteobacteria</taxon>
        <taxon>Oceanospirillales</taxon>
        <taxon>Alcanivoracaceae</taxon>
        <taxon>Alloalcanivorax</taxon>
    </lineage>
</organism>
<feature type="transmembrane region" description="Helical" evidence="8">
    <location>
        <begin position="406"/>
        <end position="431"/>
    </location>
</feature>
<keyword evidence="4 8" id="KW-0812">Transmembrane</keyword>
<dbReference type="KEGG" id="axe:P40_20580"/>
<keyword evidence="11" id="KW-1185">Reference proteome</keyword>
<dbReference type="PIRSF" id="PIRSF006066">
    <property type="entry name" value="HI0050"/>
    <property type="match status" value="1"/>
</dbReference>
<keyword evidence="6 8" id="KW-0472">Membrane</keyword>
<evidence type="ECO:0000313" key="10">
    <source>
        <dbReference type="EMBL" id="MCE7508035.1"/>
    </source>
</evidence>
<accession>A0A9Q3ZC70</accession>
<protein>
    <submittedName>
        <fullName evidence="10">TRAP transporter large permease subunit</fullName>
    </submittedName>
</protein>
<feature type="domain" description="TRAP C4-dicarboxylate transport system permease DctM subunit" evidence="9">
    <location>
        <begin position="11"/>
        <end position="426"/>
    </location>
</feature>
<evidence type="ECO:0000313" key="11">
    <source>
        <dbReference type="Proteomes" id="UP001107961"/>
    </source>
</evidence>
<dbReference type="EMBL" id="JAJVKT010000005">
    <property type="protein sequence ID" value="MCE7508035.1"/>
    <property type="molecule type" value="Genomic_DNA"/>
</dbReference>
<evidence type="ECO:0000256" key="6">
    <source>
        <dbReference type="ARBA" id="ARBA00023136"/>
    </source>
</evidence>
<dbReference type="RefSeq" id="WP_055100383.1">
    <property type="nucleotide sequence ID" value="NZ_CP012331.1"/>
</dbReference>
<evidence type="ECO:0000256" key="3">
    <source>
        <dbReference type="ARBA" id="ARBA00022519"/>
    </source>
</evidence>
<evidence type="ECO:0000256" key="5">
    <source>
        <dbReference type="ARBA" id="ARBA00022989"/>
    </source>
</evidence>
<gene>
    <name evidence="10" type="ORF">LZG35_05255</name>
</gene>
<dbReference type="InterPro" id="IPR004681">
    <property type="entry name" value="TRAP_DctM"/>
</dbReference>
<evidence type="ECO:0000256" key="1">
    <source>
        <dbReference type="ARBA" id="ARBA00004429"/>
    </source>
</evidence>
<sequence length="436" mass="45587">MSNTQIIWIVLAWFAAFLVLGQNVATVLFGAGMLGIVLVVGVDVLGGILGSDTFYTASIYSLSIVPLYLLMAQLLLRGGVIRDLFAVGHRLSGYRRFPLGVATIVTGSLLGAVSGSGAASSASLASLASPELEKLGYTRRFSLSLSAVAGSLSAIIPPSLIMIIYGSLASVPIGHLFIGAIGPGLLCIVIYIVCLRLFGELREGAVDGQAPEQAPPSGEARRSMTAFLFVVALMLIVFGGIYGGVVTVAEAGALGAFTAMAGMMLMRRVNLRGLFEALAESVKVTATLMMLVLGAKIFARFLTFSRLPNELLSLMEPILGHPNVVAAILMAVFFLGGMFLESAAVIVLLVPIILPLLQSAGIDLLWFGVMASLMIALGLLTPPVGLATFAAASAGNYPVARVFRSASLFALVAGVVLTVLLISYPALITWLPQQIR</sequence>
<comment type="caution">
    <text evidence="10">The sequence shown here is derived from an EMBL/GenBank/DDBJ whole genome shotgun (WGS) entry which is preliminary data.</text>
</comment>
<comment type="function">
    <text evidence="7">Part of the tripartite ATP-independent periplasmic (TRAP) transport system.</text>
</comment>
<feature type="transmembrane region" description="Helical" evidence="8">
    <location>
        <begin position="226"/>
        <end position="245"/>
    </location>
</feature>
<keyword evidence="3 7" id="KW-0997">Cell inner membrane</keyword>
<dbReference type="Pfam" id="PF06808">
    <property type="entry name" value="DctM"/>
    <property type="match status" value="1"/>
</dbReference>
<evidence type="ECO:0000256" key="4">
    <source>
        <dbReference type="ARBA" id="ARBA00022692"/>
    </source>
</evidence>
<feature type="transmembrane region" description="Helical" evidence="8">
    <location>
        <begin position="364"/>
        <end position="386"/>
    </location>
</feature>